<dbReference type="Pfam" id="PF06779">
    <property type="entry name" value="MFS_4"/>
    <property type="match status" value="1"/>
</dbReference>
<evidence type="ECO:0000259" key="7">
    <source>
        <dbReference type="PROSITE" id="PS50850"/>
    </source>
</evidence>
<dbReference type="SUPFAM" id="SSF103473">
    <property type="entry name" value="MFS general substrate transporter"/>
    <property type="match status" value="1"/>
</dbReference>
<feature type="transmembrane region" description="Helical" evidence="6">
    <location>
        <begin position="47"/>
        <end position="66"/>
    </location>
</feature>
<feature type="transmembrane region" description="Helical" evidence="6">
    <location>
        <begin position="165"/>
        <end position="184"/>
    </location>
</feature>
<feature type="transmembrane region" description="Helical" evidence="6">
    <location>
        <begin position="293"/>
        <end position="313"/>
    </location>
</feature>
<evidence type="ECO:0000313" key="8">
    <source>
        <dbReference type="EMBL" id="WDV08054.1"/>
    </source>
</evidence>
<protein>
    <submittedName>
        <fullName evidence="8">YbfB/YjiJ family MFS transporter</fullName>
    </submittedName>
</protein>
<dbReference type="InterPro" id="IPR020846">
    <property type="entry name" value="MFS_dom"/>
</dbReference>
<dbReference type="EMBL" id="CP113527">
    <property type="protein sequence ID" value="WDV08054.1"/>
    <property type="molecule type" value="Genomic_DNA"/>
</dbReference>
<evidence type="ECO:0000256" key="5">
    <source>
        <dbReference type="ARBA" id="ARBA00023136"/>
    </source>
</evidence>
<evidence type="ECO:0000256" key="6">
    <source>
        <dbReference type="SAM" id="Phobius"/>
    </source>
</evidence>
<feature type="domain" description="Major facilitator superfamily (MFS) profile" evidence="7">
    <location>
        <begin position="5"/>
        <end position="381"/>
    </location>
</feature>
<dbReference type="Gene3D" id="1.20.1250.20">
    <property type="entry name" value="MFS general substrate transporter like domains"/>
    <property type="match status" value="2"/>
</dbReference>
<keyword evidence="2" id="KW-0813">Transport</keyword>
<reference evidence="8" key="1">
    <citation type="submission" date="2022-11" db="EMBL/GenBank/DDBJ databases">
        <title>Lysinibacillus irui.</title>
        <authorList>
            <person name="Akintayo S.O."/>
        </authorList>
    </citation>
    <scope>NUCLEOTIDE SEQUENCE</scope>
    <source>
        <strain evidence="8">IRB4-01</strain>
    </source>
</reference>
<feature type="transmembrane region" description="Helical" evidence="6">
    <location>
        <begin position="73"/>
        <end position="91"/>
    </location>
</feature>
<feature type="transmembrane region" description="Helical" evidence="6">
    <location>
        <begin position="358"/>
        <end position="380"/>
    </location>
</feature>
<sequence length="394" mass="42948">MNRQHMGIVFGGILLLVVAMGISRFAFTPILPFMRRDVGFSLEVAGFLASSNYIGYFIGALWAGFIYRQRKKLLLASVVFNVLSVGLMGLIELYSVWLVLRLIAGITGGLIFVLTSSIVMDYLAKHSLSRWSGYVFSGIGLGIAISGLCVPIIEAKFAWQGTWLGLGILSAVFLLMTTILWKGLETGDGLKVAKSLDTKMTKGFMPWLIVSYGLEGLGYIITGTFLVDIIHNIPSLQAYSSYSWVMVGLAAIPSAPVWTVLLEKFSAIKILFVAYIFQVIGILLPVFSQSVWSVLLASFLFGLTFVGIVTLTTSYARQLFPTQSGFVVSLLTTFYAFGQIIGPIIAGKLVEVYSSYKAALVFAGVIVFLALLVMVVGRWLTVKKEAVAEQSISI</sequence>
<gene>
    <name evidence="8" type="ORF">OU989_06090</name>
</gene>
<accession>A0AAJ5RQP1</accession>
<dbReference type="PANTHER" id="PTHR23537">
    <property type="match status" value="1"/>
</dbReference>
<feature type="transmembrane region" description="Helical" evidence="6">
    <location>
        <begin position="7"/>
        <end position="27"/>
    </location>
</feature>
<feature type="transmembrane region" description="Helical" evidence="6">
    <location>
        <begin position="131"/>
        <end position="153"/>
    </location>
</feature>
<evidence type="ECO:0000313" key="9">
    <source>
        <dbReference type="Proteomes" id="UP001219585"/>
    </source>
</evidence>
<dbReference type="Proteomes" id="UP001219585">
    <property type="component" value="Chromosome"/>
</dbReference>
<dbReference type="AlphaFoldDB" id="A0AAJ5RQP1"/>
<evidence type="ECO:0000256" key="4">
    <source>
        <dbReference type="ARBA" id="ARBA00022989"/>
    </source>
</evidence>
<organism evidence="8 9">
    <name type="scientific">Lysinibacillus irui</name>
    <dbReference type="NCBI Taxonomy" id="2998077"/>
    <lineage>
        <taxon>Bacteria</taxon>
        <taxon>Bacillati</taxon>
        <taxon>Bacillota</taxon>
        <taxon>Bacilli</taxon>
        <taxon>Bacillales</taxon>
        <taxon>Bacillaceae</taxon>
        <taxon>Lysinibacillus</taxon>
    </lineage>
</organism>
<evidence type="ECO:0000256" key="3">
    <source>
        <dbReference type="ARBA" id="ARBA00022692"/>
    </source>
</evidence>
<proteinExistence type="predicted"/>
<feature type="transmembrane region" description="Helical" evidence="6">
    <location>
        <begin position="268"/>
        <end position="287"/>
    </location>
</feature>
<dbReference type="GO" id="GO:0022857">
    <property type="term" value="F:transmembrane transporter activity"/>
    <property type="evidence" value="ECO:0007669"/>
    <property type="project" value="InterPro"/>
</dbReference>
<dbReference type="InterPro" id="IPR010645">
    <property type="entry name" value="MFS_4"/>
</dbReference>
<dbReference type="PANTHER" id="PTHR23537:SF1">
    <property type="entry name" value="SUGAR TRANSPORTER"/>
    <property type="match status" value="1"/>
</dbReference>
<feature type="transmembrane region" description="Helical" evidence="6">
    <location>
        <begin position="325"/>
        <end position="346"/>
    </location>
</feature>
<feature type="transmembrane region" description="Helical" evidence="6">
    <location>
        <begin position="242"/>
        <end position="261"/>
    </location>
</feature>
<keyword evidence="5 6" id="KW-0472">Membrane</keyword>
<comment type="subcellular location">
    <subcellularLocation>
        <location evidence="1">Cell membrane</location>
        <topology evidence="1">Multi-pass membrane protein</topology>
    </subcellularLocation>
</comment>
<evidence type="ECO:0000256" key="1">
    <source>
        <dbReference type="ARBA" id="ARBA00004651"/>
    </source>
</evidence>
<dbReference type="GO" id="GO:0005886">
    <property type="term" value="C:plasma membrane"/>
    <property type="evidence" value="ECO:0007669"/>
    <property type="project" value="UniProtKB-SubCell"/>
</dbReference>
<keyword evidence="3 6" id="KW-0812">Transmembrane</keyword>
<dbReference type="KEGG" id="liu:OU989_06090"/>
<dbReference type="InterPro" id="IPR036259">
    <property type="entry name" value="MFS_trans_sf"/>
</dbReference>
<name>A0AAJ5RQP1_9BACI</name>
<keyword evidence="4 6" id="KW-1133">Transmembrane helix</keyword>
<dbReference type="RefSeq" id="WP_274796227.1">
    <property type="nucleotide sequence ID" value="NZ_CP113527.1"/>
</dbReference>
<dbReference type="PROSITE" id="PS50850">
    <property type="entry name" value="MFS"/>
    <property type="match status" value="1"/>
</dbReference>
<feature type="transmembrane region" description="Helical" evidence="6">
    <location>
        <begin position="97"/>
        <end position="119"/>
    </location>
</feature>
<evidence type="ECO:0000256" key="2">
    <source>
        <dbReference type="ARBA" id="ARBA00022448"/>
    </source>
</evidence>
<feature type="transmembrane region" description="Helical" evidence="6">
    <location>
        <begin position="204"/>
        <end position="230"/>
    </location>
</feature>